<dbReference type="KEGG" id="psz:PSTAB_2410"/>
<dbReference type="AlphaFoldDB" id="F8H219"/>
<organism evidence="2 3">
    <name type="scientific">Stutzerimonas stutzeri (strain ATCC 17588 / DSM 5190 / CCUG 11256 / JCM 5965 / LMG 11199 / NBRC 14165 / NCIMB 11358 / Stanier 221)</name>
    <name type="common">Pseudomonas stutzeri</name>
    <dbReference type="NCBI Taxonomy" id="96563"/>
    <lineage>
        <taxon>Bacteria</taxon>
        <taxon>Pseudomonadati</taxon>
        <taxon>Pseudomonadota</taxon>
        <taxon>Gammaproteobacteria</taxon>
        <taxon>Pseudomonadales</taxon>
        <taxon>Pseudomonadaceae</taxon>
        <taxon>Stutzerimonas</taxon>
    </lineage>
</organism>
<protein>
    <submittedName>
        <fullName evidence="2">Uncharacterized protein</fullName>
    </submittedName>
</protein>
<feature type="transmembrane region" description="Helical" evidence="1">
    <location>
        <begin position="49"/>
        <end position="66"/>
    </location>
</feature>
<reference evidence="2 3" key="1">
    <citation type="journal article" date="2011" name="J. Bacteriol.">
        <title>Complete Genome Sequence of the Type Strain Pseudomonas stutzeri CGMCC 1.1803.</title>
        <authorList>
            <person name="Chen M."/>
            <person name="Yan Y."/>
            <person name="Zhang W."/>
            <person name="Lu W."/>
            <person name="Wang J."/>
            <person name="Ping S."/>
            <person name="Lin M."/>
        </authorList>
    </citation>
    <scope>NUCLEOTIDE SEQUENCE [LARGE SCALE GENOMIC DNA]</scope>
    <source>
        <strain evidence="3">ATCC 17588 / DSM 5190 / CCUG 11256 / JCM 5965 / LMG 11199 / NCIMB 11358 / Stanier 221</strain>
    </source>
</reference>
<proteinExistence type="predicted"/>
<reference key="2">
    <citation type="submission" date="2011-06" db="EMBL/GenBank/DDBJ databases">
        <title>Complete Genome Sequence of Pseudomonas stutzeri Strain CGMCC 1.1803.</title>
        <authorList>
            <person name="Yan Y."/>
            <person name="Chen M."/>
            <person name="Lu W."/>
            <person name="Zhang W."/>
            <person name="Ping S."/>
            <person name="Lin M."/>
        </authorList>
    </citation>
    <scope>NUCLEOTIDE SEQUENCE</scope>
    <source>
        <strain>ATCC 17588</strain>
    </source>
</reference>
<keyword evidence="1" id="KW-0472">Membrane</keyword>
<evidence type="ECO:0000313" key="2">
    <source>
        <dbReference type="EMBL" id="AEJ05691.1"/>
    </source>
</evidence>
<accession>F8H219</accession>
<dbReference type="EMBL" id="CP002881">
    <property type="protein sequence ID" value="AEJ05691.1"/>
    <property type="molecule type" value="Genomic_DNA"/>
</dbReference>
<dbReference type="Proteomes" id="UP000008932">
    <property type="component" value="Chromosome"/>
</dbReference>
<keyword evidence="1" id="KW-1133">Transmembrane helix</keyword>
<gene>
    <name evidence="2" type="ordered locus">PSTAB_2410</name>
</gene>
<evidence type="ECO:0000256" key="1">
    <source>
        <dbReference type="SAM" id="Phobius"/>
    </source>
</evidence>
<feature type="transmembrane region" description="Helical" evidence="1">
    <location>
        <begin position="73"/>
        <end position="95"/>
    </location>
</feature>
<sequence length="113" mass="13601">MLGFMVFALLLLAKTKDQTRLFWVGFNLFFLGFLIYTVFLPFGYFVTRVSYFLFPWGFVAWSELIYGSTKNRMLLICFIWIFSLVIFFLTLYVSFQSARNPYLNYRFFFMEGL</sequence>
<name>F8H219_STUS2</name>
<evidence type="ECO:0000313" key="3">
    <source>
        <dbReference type="Proteomes" id="UP000008932"/>
    </source>
</evidence>
<keyword evidence="1" id="KW-0812">Transmembrane</keyword>
<feature type="transmembrane region" description="Helical" evidence="1">
    <location>
        <begin position="21"/>
        <end position="43"/>
    </location>
</feature>
<dbReference type="HOGENOM" id="CLU_2131406_0_0_6"/>
<reference evidence="3" key="3">
    <citation type="submission" date="2011-06" db="EMBL/GenBank/DDBJ databases">
        <title>Complete genome sequence of Pseudomonas stutzeri strain CGMCC 1.1803.</title>
        <authorList>
            <person name="Yan Y."/>
            <person name="Chen M."/>
            <person name="Lu W."/>
            <person name="Zhang W."/>
            <person name="Ping S."/>
            <person name="Lin M."/>
        </authorList>
    </citation>
    <scope>NUCLEOTIDE SEQUENCE [LARGE SCALE GENOMIC DNA]</scope>
    <source>
        <strain evidence="3">ATCC 17588 / DSM 5190 / CCUG 11256 / JCM 5965 / LMG 11199 / NCIMB 11358 / Stanier 221</strain>
    </source>
</reference>